<dbReference type="OrthoDB" id="9801056at2"/>
<comment type="caution">
    <text evidence="4">The sequence shown here is derived from an EMBL/GenBank/DDBJ whole genome shotgun (WGS) entry which is preliminary data.</text>
</comment>
<reference evidence="4 5" key="1">
    <citation type="submission" date="2019-01" db="EMBL/GenBank/DDBJ databases">
        <authorList>
            <person name="Chen W.-M."/>
        </authorList>
    </citation>
    <scope>NUCLEOTIDE SEQUENCE [LARGE SCALE GENOMIC DNA]</scope>
    <source>
        <strain evidence="4 5">FSY-9</strain>
    </source>
</reference>
<keyword evidence="2" id="KW-0119">Carbohydrate metabolism</keyword>
<dbReference type="AlphaFoldDB" id="A0A3S2X4C2"/>
<evidence type="ECO:0000256" key="1">
    <source>
        <dbReference type="ARBA" id="ARBA00022857"/>
    </source>
</evidence>
<proteinExistence type="predicted"/>
<dbReference type="InterPro" id="IPR001509">
    <property type="entry name" value="Epimerase_deHydtase"/>
</dbReference>
<dbReference type="SUPFAM" id="SSF51735">
    <property type="entry name" value="NAD(P)-binding Rossmann-fold domains"/>
    <property type="match status" value="1"/>
</dbReference>
<protein>
    <submittedName>
        <fullName evidence="4">NAD-dependent epimerase/dehydratase family protein</fullName>
    </submittedName>
</protein>
<dbReference type="RefSeq" id="WP_127708569.1">
    <property type="nucleotide sequence ID" value="NZ_SACO01000005.1"/>
</dbReference>
<dbReference type="Pfam" id="PF01370">
    <property type="entry name" value="Epimerase"/>
    <property type="match status" value="1"/>
</dbReference>
<dbReference type="Gene3D" id="3.90.25.10">
    <property type="entry name" value="UDP-galactose 4-epimerase, domain 1"/>
    <property type="match status" value="1"/>
</dbReference>
<organism evidence="4 5">
    <name type="scientific">Novosphingobium umbonatum</name>
    <dbReference type="NCBI Taxonomy" id="1908524"/>
    <lineage>
        <taxon>Bacteria</taxon>
        <taxon>Pseudomonadati</taxon>
        <taxon>Pseudomonadota</taxon>
        <taxon>Alphaproteobacteria</taxon>
        <taxon>Sphingomonadales</taxon>
        <taxon>Sphingomonadaceae</taxon>
        <taxon>Novosphingobium</taxon>
    </lineage>
</organism>
<keyword evidence="5" id="KW-1185">Reference proteome</keyword>
<gene>
    <name evidence="4" type="ORF">EOE18_09005</name>
</gene>
<evidence type="ECO:0000259" key="3">
    <source>
        <dbReference type="Pfam" id="PF01370"/>
    </source>
</evidence>
<evidence type="ECO:0000256" key="2">
    <source>
        <dbReference type="ARBA" id="ARBA00023277"/>
    </source>
</evidence>
<dbReference type="Proteomes" id="UP000282837">
    <property type="component" value="Unassembled WGS sequence"/>
</dbReference>
<name>A0A3S2X4C2_9SPHN</name>
<dbReference type="InterPro" id="IPR036291">
    <property type="entry name" value="NAD(P)-bd_dom_sf"/>
</dbReference>
<evidence type="ECO:0000313" key="5">
    <source>
        <dbReference type="Proteomes" id="UP000282837"/>
    </source>
</evidence>
<dbReference type="PANTHER" id="PTHR43103">
    <property type="entry name" value="NUCLEOSIDE-DIPHOSPHATE-SUGAR EPIMERASE"/>
    <property type="match status" value="1"/>
</dbReference>
<accession>A0A3S2X4C2</accession>
<dbReference type="EMBL" id="SACO01000005">
    <property type="protein sequence ID" value="RVU05428.1"/>
    <property type="molecule type" value="Genomic_DNA"/>
</dbReference>
<keyword evidence="1" id="KW-0521">NADP</keyword>
<dbReference type="PANTHER" id="PTHR43103:SF3">
    <property type="entry name" value="ADP-L-GLYCERO-D-MANNO-HEPTOSE-6-EPIMERASE"/>
    <property type="match status" value="1"/>
</dbReference>
<evidence type="ECO:0000313" key="4">
    <source>
        <dbReference type="EMBL" id="RVU05428.1"/>
    </source>
</evidence>
<feature type="domain" description="NAD-dependent epimerase/dehydratase" evidence="3">
    <location>
        <begin position="7"/>
        <end position="199"/>
    </location>
</feature>
<dbReference type="Gene3D" id="3.40.50.720">
    <property type="entry name" value="NAD(P)-binding Rossmann-like Domain"/>
    <property type="match status" value="1"/>
</dbReference>
<sequence length="310" mass="31983">MTQPLPILVTGAGGFVGRSIVASLLEQGREVVAMDVMADGIPAGAHVLAGDLASADLRREALGDGVSAVIHLATVPGGAAEANPVASRAINVDAMYDLLLEASAFGNYPRFVYASSIAVFGDPLPAFVDDQSPLSPKMIYGAHKAMMEHAVAMFTNRGGIEGVTVRLPGILARPKGPSGLKSAFMSNLFHALKAGEEFTCPVSAQATIWAESLACVTGNFLHALELDTTLLPPTYAVTLPALRVTMGDLAQEIARQCGVSADLVRYEPDAALEAAFGAQPPLSTPAATKAGFADDGGLDRLVASALQTLG</sequence>